<sequence length="102" mass="11304">SVAWSVLCNVESELLNRWLEPLDFRLWDARTGTIVGTLEAKSSVTSAEFDPPTREVHIHLATVGPEEPHAATLSFPPPPEIAQRTAEKWAPLFHLANKVPPN</sequence>
<comment type="caution">
    <text evidence="1">The sequence shown here is derived from an EMBL/GenBank/DDBJ whole genome shotgun (WGS) entry which is preliminary data.</text>
</comment>
<name>A0A5A7Q9F1_STRAF</name>
<evidence type="ECO:0000313" key="2">
    <source>
        <dbReference type="Proteomes" id="UP000325081"/>
    </source>
</evidence>
<dbReference type="GO" id="GO:0003743">
    <property type="term" value="F:translation initiation factor activity"/>
    <property type="evidence" value="ECO:0007669"/>
    <property type="project" value="UniProtKB-KW"/>
</dbReference>
<organism evidence="1 2">
    <name type="scientific">Striga asiatica</name>
    <name type="common">Asiatic witchweed</name>
    <name type="synonym">Buchnera asiatica</name>
    <dbReference type="NCBI Taxonomy" id="4170"/>
    <lineage>
        <taxon>Eukaryota</taxon>
        <taxon>Viridiplantae</taxon>
        <taxon>Streptophyta</taxon>
        <taxon>Embryophyta</taxon>
        <taxon>Tracheophyta</taxon>
        <taxon>Spermatophyta</taxon>
        <taxon>Magnoliopsida</taxon>
        <taxon>eudicotyledons</taxon>
        <taxon>Gunneridae</taxon>
        <taxon>Pentapetalae</taxon>
        <taxon>asterids</taxon>
        <taxon>lamiids</taxon>
        <taxon>Lamiales</taxon>
        <taxon>Orobanchaceae</taxon>
        <taxon>Buchnereae</taxon>
        <taxon>Striga</taxon>
    </lineage>
</organism>
<protein>
    <submittedName>
        <fullName evidence="1">Eukaryotic translation initiation factor 3subunit I</fullName>
    </submittedName>
</protein>
<feature type="non-terminal residue" evidence="1">
    <location>
        <position position="102"/>
    </location>
</feature>
<keyword evidence="1" id="KW-0648">Protein biosynthesis</keyword>
<dbReference type="Proteomes" id="UP000325081">
    <property type="component" value="Unassembled WGS sequence"/>
</dbReference>
<feature type="non-terminal residue" evidence="1">
    <location>
        <position position="1"/>
    </location>
</feature>
<keyword evidence="1" id="KW-0396">Initiation factor</keyword>
<dbReference type="AlphaFoldDB" id="A0A5A7Q9F1"/>
<reference evidence="2" key="1">
    <citation type="journal article" date="2019" name="Curr. Biol.">
        <title>Genome Sequence of Striga asiatica Provides Insight into the Evolution of Plant Parasitism.</title>
        <authorList>
            <person name="Yoshida S."/>
            <person name="Kim S."/>
            <person name="Wafula E.K."/>
            <person name="Tanskanen J."/>
            <person name="Kim Y.M."/>
            <person name="Honaas L."/>
            <person name="Yang Z."/>
            <person name="Spallek T."/>
            <person name="Conn C.E."/>
            <person name="Ichihashi Y."/>
            <person name="Cheong K."/>
            <person name="Cui S."/>
            <person name="Der J.P."/>
            <person name="Gundlach H."/>
            <person name="Jiao Y."/>
            <person name="Hori C."/>
            <person name="Ishida J.K."/>
            <person name="Kasahara H."/>
            <person name="Kiba T."/>
            <person name="Kim M.S."/>
            <person name="Koo N."/>
            <person name="Laohavisit A."/>
            <person name="Lee Y.H."/>
            <person name="Lumba S."/>
            <person name="McCourt P."/>
            <person name="Mortimer J.C."/>
            <person name="Mutuku J.M."/>
            <person name="Nomura T."/>
            <person name="Sasaki-Sekimoto Y."/>
            <person name="Seto Y."/>
            <person name="Wang Y."/>
            <person name="Wakatake T."/>
            <person name="Sakakibara H."/>
            <person name="Demura T."/>
            <person name="Yamaguchi S."/>
            <person name="Yoneyama K."/>
            <person name="Manabe R.I."/>
            <person name="Nelson D.C."/>
            <person name="Schulman A.H."/>
            <person name="Timko M.P."/>
            <person name="dePamphilis C.W."/>
            <person name="Choi D."/>
            <person name="Shirasu K."/>
        </authorList>
    </citation>
    <scope>NUCLEOTIDE SEQUENCE [LARGE SCALE GENOMIC DNA]</scope>
    <source>
        <strain evidence="2">cv. UVA1</strain>
    </source>
</reference>
<accession>A0A5A7Q9F1</accession>
<keyword evidence="2" id="KW-1185">Reference proteome</keyword>
<dbReference type="EMBL" id="BKCP01006183">
    <property type="protein sequence ID" value="GER41674.1"/>
    <property type="molecule type" value="Genomic_DNA"/>
</dbReference>
<evidence type="ECO:0000313" key="1">
    <source>
        <dbReference type="EMBL" id="GER41674.1"/>
    </source>
</evidence>
<proteinExistence type="predicted"/>
<gene>
    <name evidence="1" type="ORF">STAS_18411</name>
</gene>